<dbReference type="PANTHER" id="PTHR31047:SF0">
    <property type="entry name" value="MEIOTICALLY UP-REGULATED GENE 157 PROTEIN"/>
    <property type="match status" value="1"/>
</dbReference>
<accession>A0A7X1Z970</accession>
<dbReference type="PIRSF" id="PIRSF028846">
    <property type="entry name" value="UCP028846"/>
    <property type="match status" value="1"/>
</dbReference>
<evidence type="ECO:0000313" key="2">
    <source>
        <dbReference type="Proteomes" id="UP000439550"/>
    </source>
</evidence>
<name>A0A7X1Z970_9LACT</name>
<evidence type="ECO:0000313" key="1">
    <source>
        <dbReference type="EMBL" id="MQW40017.1"/>
    </source>
</evidence>
<dbReference type="PANTHER" id="PTHR31047">
    <property type="entry name" value="MEIOTICALLY UP-REGULATED GENE 157 PROTEIN"/>
    <property type="match status" value="1"/>
</dbReference>
<dbReference type="InterPro" id="IPR008313">
    <property type="entry name" value="GH125"/>
</dbReference>
<keyword evidence="2" id="KW-1185">Reference proteome</keyword>
<gene>
    <name evidence="1" type="ORF">GHI93_08760</name>
</gene>
<dbReference type="Proteomes" id="UP000439550">
    <property type="component" value="Unassembled WGS sequence"/>
</dbReference>
<protein>
    <submittedName>
        <fullName evidence="1">Metal-independent alpha-mannosidase</fullName>
    </submittedName>
</protein>
<reference evidence="1 2" key="1">
    <citation type="submission" date="2019-10" db="EMBL/GenBank/DDBJ databases">
        <authorList>
            <person name="Dong K."/>
        </authorList>
    </citation>
    <scope>NUCLEOTIDE SEQUENCE [LARGE SCALE GENOMIC DNA]</scope>
    <source>
        <strain evidence="1 2">DSM 28960</strain>
    </source>
</reference>
<organism evidence="1 2">
    <name type="scientific">Lactococcus hircilactis</name>
    <dbReference type="NCBI Taxonomy" id="1494462"/>
    <lineage>
        <taxon>Bacteria</taxon>
        <taxon>Bacillati</taxon>
        <taxon>Bacillota</taxon>
        <taxon>Bacilli</taxon>
        <taxon>Lactobacillales</taxon>
        <taxon>Streptococcaceae</taxon>
        <taxon>Lactococcus</taxon>
    </lineage>
</organism>
<dbReference type="InterPro" id="IPR008928">
    <property type="entry name" value="6-hairpin_glycosidase_sf"/>
</dbReference>
<dbReference type="OrthoDB" id="181472at2"/>
<dbReference type="RefSeq" id="WP_153496682.1">
    <property type="nucleotide sequence ID" value="NZ_CBCRWP010000010.1"/>
</dbReference>
<dbReference type="SUPFAM" id="SSF48208">
    <property type="entry name" value="Six-hairpin glycosidases"/>
    <property type="match status" value="1"/>
</dbReference>
<comment type="caution">
    <text evidence="1">The sequence shown here is derived from an EMBL/GenBank/DDBJ whole genome shotgun (WGS) entry which is preliminary data.</text>
</comment>
<dbReference type="Gene3D" id="1.50.10.10">
    <property type="match status" value="1"/>
</dbReference>
<dbReference type="EMBL" id="WITJ01000011">
    <property type="protein sequence ID" value="MQW40017.1"/>
    <property type="molecule type" value="Genomic_DNA"/>
</dbReference>
<dbReference type="GO" id="GO:0005975">
    <property type="term" value="P:carbohydrate metabolic process"/>
    <property type="evidence" value="ECO:0007669"/>
    <property type="project" value="InterPro"/>
</dbReference>
<dbReference type="AlphaFoldDB" id="A0A7X1Z970"/>
<sequence>MNNHLSKGTLNFIDKMEKLSKKDHPKWFEIFKHCFTNTLETTVKILPDQTTYILTGDIPAMWLRDSVAQVRPYLVYAKEDDEIKRLILGLIQRQMDFIIKDPYANAFNETANKNGHQTDVTAMRPDVWERKYEIDSLCYPLQLAYLFYLNTGEITPFDQRFIDAVLAVLEVWECETNHTHSTYRFERKEASRASDTLSNHGFGPDFAVTGMTWSGFRPSDDATHYPYLIPSEQFAVVVLGYLEDIFSEIKPDEALSVRIHLLKSKIQAGIDQFGLIKNAAGEVIYAYEVDGLGHFSLMDDANIPNLISSPYLGYCKKDDVRYLKTRKTLLSQENPYYYEGKYLSGTGSSHTPENYVWPIALAMQGMTSQSKLEQEKILDVLSNTDAGTFSMHEGIDVDHPEHFTREWFSWANMMFCELMMEYYDLRIKINKD</sequence>
<dbReference type="InterPro" id="IPR012341">
    <property type="entry name" value="6hp_glycosidase-like_sf"/>
</dbReference>
<proteinExistence type="predicted"/>
<dbReference type="Pfam" id="PF06824">
    <property type="entry name" value="Glyco_hydro_125"/>
    <property type="match status" value="1"/>
</dbReference>
<dbReference type="SMART" id="SM01149">
    <property type="entry name" value="DUF1237"/>
    <property type="match status" value="1"/>
</dbReference>